<proteinExistence type="predicted"/>
<dbReference type="InterPro" id="IPR025060">
    <property type="entry name" value="DUF3999"/>
</dbReference>
<reference evidence="3 4" key="1">
    <citation type="submission" date="2016-03" db="EMBL/GenBank/DDBJ databases">
        <title>Genome sequence of Variovorax paradoxus KB5.</title>
        <authorList>
            <person name="Jeong H."/>
            <person name="Hong C.E."/>
            <person name="Jo S.H."/>
            <person name="Park J.M."/>
        </authorList>
    </citation>
    <scope>NUCLEOTIDE SEQUENCE [LARGE SCALE GENOMIC DNA]</scope>
    <source>
        <strain evidence="3 4">KB5</strain>
    </source>
</reference>
<evidence type="ECO:0000313" key="3">
    <source>
        <dbReference type="EMBL" id="OAK65831.1"/>
    </source>
</evidence>
<dbReference type="AlphaFoldDB" id="A0AA91IC82"/>
<accession>A0AA91IC82</accession>
<name>A0AA91IC82_VARPD</name>
<evidence type="ECO:0000256" key="1">
    <source>
        <dbReference type="SAM" id="Phobius"/>
    </source>
</evidence>
<comment type="caution">
    <text evidence="3">The sequence shown here is derived from an EMBL/GenBank/DDBJ whole genome shotgun (WGS) entry which is preliminary data.</text>
</comment>
<feature type="signal peptide" evidence="2">
    <location>
        <begin position="1"/>
        <end position="27"/>
    </location>
</feature>
<sequence length="506" mass="53196">MSRDLSSMRALRAVTALLAVMAGSAVAQPATTAPITLQGPGPYHRLTLPLSIHGRAAYADLRDLRVRNGAGHAVPYAWLRSEAATPRIASRNVPIFALPGVDASAASGDAALAFTVRPDGSLALEGKAASRKVTDAAQWLIDLSRVKGSLLQARFEIAPDARGLFAFHLEASDDLRRWRPVGGEEQLVRLSHGGQTIERLAVDLGNLRARFLRLRWSDPQHGVALTGVGIDSVQEVEPAAPLEWSASLKPERCAADYCDYLLPRGLPLQSLRIDLADINTLAQVAISGLSDPAPTSSAVQPRPVPLNPLYALRHRQRQPLQRSALADETPLVDTVVYRLAQAGGEARSPVLALDGAVHARLRLRTSGPMSVLGATPPTISVGAVPRTLVFLAQGAAPFSLAWRSAPEAAGSVEGAEPGAPLALSTLIPGYAADKPVAADGASVVLPLMSVAAAVAPAVQAQSAPMQASSRKWWLWGALGAGLLLLAGMAWSLFASLRKAREQAAGD</sequence>
<dbReference type="EMBL" id="LVHG01000029">
    <property type="protein sequence ID" value="OAK65831.1"/>
    <property type="molecule type" value="Genomic_DNA"/>
</dbReference>
<keyword evidence="1" id="KW-1133">Transmembrane helix</keyword>
<feature type="chain" id="PRO_5041639239" description="DUF3999 domain-containing protein" evidence="2">
    <location>
        <begin position="28"/>
        <end position="506"/>
    </location>
</feature>
<feature type="transmembrane region" description="Helical" evidence="1">
    <location>
        <begin position="472"/>
        <end position="493"/>
    </location>
</feature>
<keyword evidence="1" id="KW-0812">Transmembrane</keyword>
<gene>
    <name evidence="3" type="ORF">A3K87_00715</name>
</gene>
<keyword evidence="2" id="KW-0732">Signal</keyword>
<organism evidence="3 4">
    <name type="scientific">Variovorax paradoxus</name>
    <dbReference type="NCBI Taxonomy" id="34073"/>
    <lineage>
        <taxon>Bacteria</taxon>
        <taxon>Pseudomonadati</taxon>
        <taxon>Pseudomonadota</taxon>
        <taxon>Betaproteobacteria</taxon>
        <taxon>Burkholderiales</taxon>
        <taxon>Comamonadaceae</taxon>
        <taxon>Variovorax</taxon>
    </lineage>
</organism>
<evidence type="ECO:0000256" key="2">
    <source>
        <dbReference type="SAM" id="SignalP"/>
    </source>
</evidence>
<dbReference type="Proteomes" id="UP000077852">
    <property type="component" value="Unassembled WGS sequence"/>
</dbReference>
<dbReference type="Pfam" id="PF13163">
    <property type="entry name" value="DUF3999"/>
    <property type="match status" value="1"/>
</dbReference>
<keyword evidence="1" id="KW-0472">Membrane</keyword>
<protein>
    <recommendedName>
        <fullName evidence="5">DUF3999 domain-containing protein</fullName>
    </recommendedName>
</protein>
<evidence type="ECO:0008006" key="5">
    <source>
        <dbReference type="Google" id="ProtNLM"/>
    </source>
</evidence>
<evidence type="ECO:0000313" key="4">
    <source>
        <dbReference type="Proteomes" id="UP000077852"/>
    </source>
</evidence>